<proteinExistence type="predicted"/>
<feature type="region of interest" description="Disordered" evidence="1">
    <location>
        <begin position="275"/>
        <end position="336"/>
    </location>
</feature>
<feature type="compositionally biased region" description="Basic and acidic residues" evidence="1">
    <location>
        <begin position="213"/>
        <end position="225"/>
    </location>
</feature>
<reference evidence="2" key="1">
    <citation type="submission" date="2023-10" db="EMBL/GenBank/DDBJ databases">
        <authorList>
            <person name="Chen Y."/>
            <person name="Shah S."/>
            <person name="Dougan E. K."/>
            <person name="Thang M."/>
            <person name="Chan C."/>
        </authorList>
    </citation>
    <scope>NUCLEOTIDE SEQUENCE [LARGE SCALE GENOMIC DNA]</scope>
</reference>
<feature type="compositionally biased region" description="Basic and acidic residues" evidence="1">
    <location>
        <begin position="163"/>
        <end position="195"/>
    </location>
</feature>
<protein>
    <submittedName>
        <fullName evidence="2">Uncharacterized protein</fullName>
    </submittedName>
</protein>
<accession>A0ABN9SFV6</accession>
<feature type="compositionally biased region" description="Basic and acidic residues" evidence="1">
    <location>
        <begin position="144"/>
        <end position="153"/>
    </location>
</feature>
<sequence length="742" mass="79913">MVHETQKVYDEHKTNYADPDGTLGTKDTAAHEEQKNSADQRKTLGHNDLDAAKNEKQQSFADKEKAPNTKDAKTHEEQQSFAERDIALGSKNDAAHEPQQSYADQGETLCTEARGQQRNADQDATLDTKEKALNTKSFAANEEQQSHGDRDASPGRGLADTRQASRVDRGGRPERTRNGVFEQVDRKGIAEHAALRADAQPAPKRGSATQRAAKSEKDADTEREGGTAPGDTRRCLPAPQTAPDELLDLSLATEDALLTGCKGCPYGAAVHRARFRGGEPSDGEGAGDAAGDPPAAPQLKIGTVEEQPLAGTTSSENRMETLTCGHRPRPRALEKEPPVLPHMDRRATCPTTRAPIACSTKAAEKHGEVGAAACQTRGAERITWLDGEKFAIGSGMTWYWSALYRWKSHQSMVGSRAMGAPLVTLQSIDEGVVGGTPQVRKFDQQGHGAVADLVNFFGTQKKKANGLFCFPLMEAHRKWKSAHTAHQVNRHGYTIKHGHFLTPTTTQGQAARTRATVERALGARICRQEGRAEKRRLRAHATLSGATCAARSRFGRRREWSCRQAHVVLEAHQKFGERMAMETRKIEVAAAERLLRELSGGAAAPSAAGLAARMLRRSLPVVGEAAAARYARQRGPTLFMLIQRLRGEEPTQTLSPVDLDRLQALEVLTDDALAAADAVAAAAALAPAAPDAGGSGAVLADLAAGAERCSGLVRRLLCELDCSGRTKGGIGYGREFWFSGLA</sequence>
<keyword evidence="3" id="KW-1185">Reference proteome</keyword>
<feature type="region of interest" description="Disordered" evidence="1">
    <location>
        <begin position="1"/>
        <end position="240"/>
    </location>
</feature>
<evidence type="ECO:0000256" key="1">
    <source>
        <dbReference type="SAM" id="MobiDB-lite"/>
    </source>
</evidence>
<evidence type="ECO:0000313" key="3">
    <source>
        <dbReference type="Proteomes" id="UP001189429"/>
    </source>
</evidence>
<comment type="caution">
    <text evidence="2">The sequence shown here is derived from an EMBL/GenBank/DDBJ whole genome shotgun (WGS) entry which is preliminary data.</text>
</comment>
<organism evidence="2 3">
    <name type="scientific">Prorocentrum cordatum</name>
    <dbReference type="NCBI Taxonomy" id="2364126"/>
    <lineage>
        <taxon>Eukaryota</taxon>
        <taxon>Sar</taxon>
        <taxon>Alveolata</taxon>
        <taxon>Dinophyceae</taxon>
        <taxon>Prorocentrales</taxon>
        <taxon>Prorocentraceae</taxon>
        <taxon>Prorocentrum</taxon>
    </lineage>
</organism>
<dbReference type="EMBL" id="CAUYUJ010011101">
    <property type="protein sequence ID" value="CAK0830971.1"/>
    <property type="molecule type" value="Genomic_DNA"/>
</dbReference>
<feature type="compositionally biased region" description="Basic and acidic residues" evidence="1">
    <location>
        <begin position="1"/>
        <end position="15"/>
    </location>
</feature>
<feature type="compositionally biased region" description="Basic and acidic residues" evidence="1">
    <location>
        <begin position="28"/>
        <end position="86"/>
    </location>
</feature>
<name>A0ABN9SFV6_9DINO</name>
<gene>
    <name evidence="2" type="ORF">PCOR1329_LOCUS29438</name>
</gene>
<dbReference type="Proteomes" id="UP001189429">
    <property type="component" value="Unassembled WGS sequence"/>
</dbReference>
<evidence type="ECO:0000313" key="2">
    <source>
        <dbReference type="EMBL" id="CAK0830971.1"/>
    </source>
</evidence>